<accession>A0A5J5GM61</accession>
<comment type="caution">
    <text evidence="1">The sequence shown here is derived from an EMBL/GenBank/DDBJ whole genome shotgun (WGS) entry which is preliminary data.</text>
</comment>
<reference evidence="1 2" key="1">
    <citation type="submission" date="2019-09" db="EMBL/GenBank/DDBJ databases">
        <authorList>
            <person name="Park J.-S."/>
            <person name="Choi H.-J."/>
        </authorList>
    </citation>
    <scope>NUCLEOTIDE SEQUENCE [LARGE SCALE GENOMIC DNA]</scope>
    <source>
        <strain evidence="1 2">176SS1-4</strain>
    </source>
</reference>
<dbReference type="InterPro" id="IPR010865">
    <property type="entry name" value="DUF1499"/>
</dbReference>
<evidence type="ECO:0000313" key="1">
    <source>
        <dbReference type="EMBL" id="KAA9009381.1"/>
    </source>
</evidence>
<proteinExistence type="predicted"/>
<dbReference type="AlphaFoldDB" id="A0A5J5GM61"/>
<keyword evidence="2" id="KW-1185">Reference proteome</keyword>
<sequence length="156" mass="16822">MIRLLLTLVLLAVAGLMAWVRLAPTDAERWHTDPFATPSPGEGGWKIAPGGDDAPPVFEASPEEVLAALDEIALATPRTERLAGSVESGRITYETRSRIMGFPDYTTVAAHAGQEGTEIAILARLRFGQGDMGVNRARAEDWLARLRESIDRGPGT</sequence>
<evidence type="ECO:0000313" key="2">
    <source>
        <dbReference type="Proteomes" id="UP000326554"/>
    </source>
</evidence>
<organism evidence="1 2">
    <name type="scientific">Histidinibacterium aquaticum</name>
    <dbReference type="NCBI Taxonomy" id="2613962"/>
    <lineage>
        <taxon>Bacteria</taxon>
        <taxon>Pseudomonadati</taxon>
        <taxon>Pseudomonadota</taxon>
        <taxon>Alphaproteobacteria</taxon>
        <taxon>Rhodobacterales</taxon>
        <taxon>Paracoccaceae</taxon>
        <taxon>Histidinibacterium</taxon>
    </lineage>
</organism>
<gene>
    <name evidence="1" type="ORF">F3S47_09060</name>
</gene>
<dbReference type="EMBL" id="VYQE01000002">
    <property type="protein sequence ID" value="KAA9009381.1"/>
    <property type="molecule type" value="Genomic_DNA"/>
</dbReference>
<dbReference type="Pfam" id="PF07386">
    <property type="entry name" value="DUF1499"/>
    <property type="match status" value="1"/>
</dbReference>
<dbReference type="RefSeq" id="WP_150444914.1">
    <property type="nucleotide sequence ID" value="NZ_VYQE01000002.1"/>
</dbReference>
<protein>
    <submittedName>
        <fullName evidence="1">DUF1499 domain-containing protein</fullName>
    </submittedName>
</protein>
<dbReference type="Proteomes" id="UP000326554">
    <property type="component" value="Unassembled WGS sequence"/>
</dbReference>
<name>A0A5J5GM61_9RHOB</name>